<evidence type="ECO:0000313" key="2">
    <source>
        <dbReference type="EMBL" id="ODA31178.1"/>
    </source>
</evidence>
<feature type="region of interest" description="Disordered" evidence="1">
    <location>
        <begin position="341"/>
        <end position="368"/>
    </location>
</feature>
<gene>
    <name evidence="2" type="ORF">A6X21_22710</name>
</gene>
<organism evidence="2 3">
    <name type="scientific">Planctopirus hydrillae</name>
    <dbReference type="NCBI Taxonomy" id="1841610"/>
    <lineage>
        <taxon>Bacteria</taxon>
        <taxon>Pseudomonadati</taxon>
        <taxon>Planctomycetota</taxon>
        <taxon>Planctomycetia</taxon>
        <taxon>Planctomycetales</taxon>
        <taxon>Planctomycetaceae</taxon>
        <taxon>Planctopirus</taxon>
    </lineage>
</organism>
<dbReference type="RefSeq" id="WP_068847924.1">
    <property type="nucleotide sequence ID" value="NZ_LYDR01000091.1"/>
</dbReference>
<evidence type="ECO:0008006" key="4">
    <source>
        <dbReference type="Google" id="ProtNLM"/>
    </source>
</evidence>
<protein>
    <recommendedName>
        <fullName evidence="4">BioF2-like acetyltransferase domain-containing protein</fullName>
    </recommendedName>
</protein>
<evidence type="ECO:0000256" key="1">
    <source>
        <dbReference type="SAM" id="MobiDB-lite"/>
    </source>
</evidence>
<proteinExistence type="predicted"/>
<name>A0A1C3ED64_9PLAN</name>
<sequence length="368" mass="42412">MYHVIPVTELEHLEPFREAWTRLIQEDPRAQFTQSLEWLESYWKCFGHDKFLECHVVMFGDEPVGFAPLILKNVPTHWGNVRLLTWPLDSWGVGYRPIGRNITSTLFPTFRALHASNDFDILDLRYLPDDLGMLDRCLSACRLARTPVSHTHWQRFASFSTDCYQHWANYIHRDLEIIEVSRAAQDSLQIERHRPEESTLATRQLWERVESQFDDSIVPYLRGCVEGAAKLGMLDLAVASRGELIEAVVIGHHHGGRYEVLAISPARSASQQAARSWLLGKILLELPEYGDDTALFREEFLSSVGNWGARVSWTSRLTNFRSPRLSTHLLKLSRQWLGAPAPAKRRTIRRNDMEQPPTPLRIHQVDTL</sequence>
<evidence type="ECO:0000313" key="3">
    <source>
        <dbReference type="Proteomes" id="UP000094828"/>
    </source>
</evidence>
<dbReference type="Proteomes" id="UP000094828">
    <property type="component" value="Unassembled WGS sequence"/>
</dbReference>
<dbReference type="AlphaFoldDB" id="A0A1C3ED64"/>
<keyword evidence="3" id="KW-1185">Reference proteome</keyword>
<dbReference type="OrthoDB" id="286168at2"/>
<dbReference type="EMBL" id="LYDR01000091">
    <property type="protein sequence ID" value="ODA31178.1"/>
    <property type="molecule type" value="Genomic_DNA"/>
</dbReference>
<reference evidence="2 3" key="1">
    <citation type="submission" date="2016-05" db="EMBL/GenBank/DDBJ databases">
        <title>Genomic and physiological characterization of Planctopirus sp. isolated from fresh water lake.</title>
        <authorList>
            <person name="Subhash Y."/>
            <person name="Ramana C."/>
        </authorList>
    </citation>
    <scope>NUCLEOTIDE SEQUENCE [LARGE SCALE GENOMIC DNA]</scope>
    <source>
        <strain evidence="2 3">JC280</strain>
    </source>
</reference>
<accession>A0A1C3ED64</accession>
<comment type="caution">
    <text evidence="2">The sequence shown here is derived from an EMBL/GenBank/DDBJ whole genome shotgun (WGS) entry which is preliminary data.</text>
</comment>